<dbReference type="RefSeq" id="WP_110675096.1">
    <property type="nucleotide sequence ID" value="NZ_CP035631.1"/>
</dbReference>
<dbReference type="SUPFAM" id="SSF53850">
    <property type="entry name" value="Periplasmic binding protein-like II"/>
    <property type="match status" value="1"/>
</dbReference>
<evidence type="ECO:0000313" key="2">
    <source>
        <dbReference type="EMBL" id="WFF41966.1"/>
    </source>
</evidence>
<evidence type="ECO:0000256" key="1">
    <source>
        <dbReference type="ARBA" id="ARBA00006987"/>
    </source>
</evidence>
<dbReference type="Proteomes" id="UP001321526">
    <property type="component" value="Chromosome"/>
</dbReference>
<comment type="similarity">
    <text evidence="1">Belongs to the UPF0065 (bug) family.</text>
</comment>
<dbReference type="InterPro" id="IPR042100">
    <property type="entry name" value="Bug_dom1"/>
</dbReference>
<dbReference type="PANTHER" id="PTHR42928:SF5">
    <property type="entry name" value="BLR1237 PROTEIN"/>
    <property type="match status" value="1"/>
</dbReference>
<evidence type="ECO:0000313" key="3">
    <source>
        <dbReference type="Proteomes" id="UP001321526"/>
    </source>
</evidence>
<organism evidence="2 3">
    <name type="scientific">Salinicola endophyticus</name>
    <dbReference type="NCBI Taxonomy" id="1949083"/>
    <lineage>
        <taxon>Bacteria</taxon>
        <taxon>Pseudomonadati</taxon>
        <taxon>Pseudomonadota</taxon>
        <taxon>Gammaproteobacteria</taxon>
        <taxon>Oceanospirillales</taxon>
        <taxon>Halomonadaceae</taxon>
        <taxon>Salinicola</taxon>
    </lineage>
</organism>
<sequence>MFPRLIKTTGGARRRLGASAAIASLATGLGLGSLGLGVLGLSSAAQADDYPDHAIEFIVPWSPGGGSDSLMRVISNAAEQYLGQPLPVINMPGVSGTLGLKALAQKDPDGYTLGQVHEGLMAAHATGLTPLDWDDFQPIASLASSPQYLVVNADSGWETFADFAAYAKANPGKVRFGATLGGIPHVHGAMIEDAIGASFRYVGYEGTGARIRGLVGGHIDAAIGDISSSLGFVDNGDLRFLAVGTPQRPAQTPDVPTFKELGYDTLKLSINRGIVAPKGIDPAKVQTLAADFEAMSKDPAFVDKMHALGAEVDFMGPTAYADYLAEVDATVQRLSGKLAR</sequence>
<reference evidence="2 3" key="1">
    <citation type="submission" date="2019-01" db="EMBL/GenBank/DDBJ databases">
        <title>Genome sequence of Salinicola endophyticus REST5.</title>
        <authorList>
            <person name="Nascimento F.X."/>
        </authorList>
    </citation>
    <scope>NUCLEOTIDE SEQUENCE [LARGE SCALE GENOMIC DNA]</scope>
    <source>
        <strain evidence="2 3">REST5</strain>
    </source>
</reference>
<name>A0ABY8FMP0_9GAMM</name>
<keyword evidence="3" id="KW-1185">Reference proteome</keyword>
<dbReference type="Pfam" id="PF03401">
    <property type="entry name" value="TctC"/>
    <property type="match status" value="1"/>
</dbReference>
<dbReference type="Gene3D" id="3.40.190.150">
    <property type="entry name" value="Bordetella uptake gene, domain 1"/>
    <property type="match status" value="1"/>
</dbReference>
<proteinExistence type="inferred from homology"/>
<dbReference type="Gene3D" id="3.40.190.10">
    <property type="entry name" value="Periplasmic binding protein-like II"/>
    <property type="match status" value="1"/>
</dbReference>
<dbReference type="PIRSF" id="PIRSF017082">
    <property type="entry name" value="YflP"/>
    <property type="match status" value="1"/>
</dbReference>
<accession>A0ABY8FMP0</accession>
<dbReference type="PANTHER" id="PTHR42928">
    <property type="entry name" value="TRICARBOXYLATE-BINDING PROTEIN"/>
    <property type="match status" value="1"/>
</dbReference>
<gene>
    <name evidence="2" type="ORF">EVC62_10885</name>
</gene>
<dbReference type="InterPro" id="IPR005064">
    <property type="entry name" value="BUG"/>
</dbReference>
<dbReference type="EMBL" id="CP035631">
    <property type="protein sequence ID" value="WFF41966.1"/>
    <property type="molecule type" value="Genomic_DNA"/>
</dbReference>
<dbReference type="CDD" id="cd07012">
    <property type="entry name" value="PBP2_Bug_TTT"/>
    <property type="match status" value="1"/>
</dbReference>
<protein>
    <submittedName>
        <fullName evidence="2">Tripartite tricarboxylate transporter substrate binding protein</fullName>
    </submittedName>
</protein>